<reference evidence="1" key="1">
    <citation type="journal article" date="2014" name="Front. Microbiol.">
        <title>High frequency of phylogenetically diverse reductive dehalogenase-homologous genes in deep subseafloor sedimentary metagenomes.</title>
        <authorList>
            <person name="Kawai M."/>
            <person name="Futagami T."/>
            <person name="Toyoda A."/>
            <person name="Takaki Y."/>
            <person name="Nishi S."/>
            <person name="Hori S."/>
            <person name="Arai W."/>
            <person name="Tsubouchi T."/>
            <person name="Morono Y."/>
            <person name="Uchiyama I."/>
            <person name="Ito T."/>
            <person name="Fujiyama A."/>
            <person name="Inagaki F."/>
            <person name="Takami H."/>
        </authorList>
    </citation>
    <scope>NUCLEOTIDE SEQUENCE</scope>
    <source>
        <strain evidence="1">Expedition CK06-06</strain>
    </source>
</reference>
<sequence length="52" mass="6370">MKSQKTRIPHCWTHAKQVPHYKLGIEVRFDPEKIERWHNKKEVSVYKIEINI</sequence>
<name>X1GZL5_9ZZZZ</name>
<comment type="caution">
    <text evidence="1">The sequence shown here is derived from an EMBL/GenBank/DDBJ whole genome shotgun (WGS) entry which is preliminary data.</text>
</comment>
<protein>
    <submittedName>
        <fullName evidence="1">Uncharacterized protein</fullName>
    </submittedName>
</protein>
<organism evidence="1">
    <name type="scientific">marine sediment metagenome</name>
    <dbReference type="NCBI Taxonomy" id="412755"/>
    <lineage>
        <taxon>unclassified sequences</taxon>
        <taxon>metagenomes</taxon>
        <taxon>ecological metagenomes</taxon>
    </lineage>
</organism>
<gene>
    <name evidence="1" type="ORF">S03H2_12559</name>
</gene>
<accession>X1GZL5</accession>
<dbReference type="EMBL" id="BARU01006386">
    <property type="protein sequence ID" value="GAH47039.1"/>
    <property type="molecule type" value="Genomic_DNA"/>
</dbReference>
<proteinExistence type="predicted"/>
<dbReference type="AlphaFoldDB" id="X1GZL5"/>
<evidence type="ECO:0000313" key="1">
    <source>
        <dbReference type="EMBL" id="GAH47039.1"/>
    </source>
</evidence>